<evidence type="ECO:0000313" key="2">
    <source>
        <dbReference type="Proteomes" id="UP001187192"/>
    </source>
</evidence>
<dbReference type="Proteomes" id="UP001187192">
    <property type="component" value="Unassembled WGS sequence"/>
</dbReference>
<reference evidence="1" key="1">
    <citation type="submission" date="2023-07" db="EMBL/GenBank/DDBJ databases">
        <title>draft genome sequence of fig (Ficus carica).</title>
        <authorList>
            <person name="Takahashi T."/>
            <person name="Nishimura K."/>
        </authorList>
    </citation>
    <scope>NUCLEOTIDE SEQUENCE</scope>
</reference>
<sequence length="115" mass="13554">MLGGKCYTIIQDLLITYPYLIVHSEEMRNPFLIAYGREMGIEFWMGLFPKEEVEFSQAGEEWIKSSQCSTPRASQMRQRLSKILRVMGFKLENIQYLKFKFNKPRIILHGDIRSS</sequence>
<dbReference type="EMBL" id="BTGU01000024">
    <property type="protein sequence ID" value="GMN47024.1"/>
    <property type="molecule type" value="Genomic_DNA"/>
</dbReference>
<comment type="caution">
    <text evidence="1">The sequence shown here is derived from an EMBL/GenBank/DDBJ whole genome shotgun (WGS) entry which is preliminary data.</text>
</comment>
<protein>
    <submittedName>
        <fullName evidence="1">Uncharacterized protein</fullName>
    </submittedName>
</protein>
<gene>
    <name evidence="1" type="ORF">TIFTF001_016204</name>
</gene>
<dbReference type="AlphaFoldDB" id="A0AA87ZZX4"/>
<name>A0AA87ZZX4_FICCA</name>
<accession>A0AA87ZZX4</accession>
<proteinExistence type="predicted"/>
<evidence type="ECO:0000313" key="1">
    <source>
        <dbReference type="EMBL" id="GMN47024.1"/>
    </source>
</evidence>
<keyword evidence="2" id="KW-1185">Reference proteome</keyword>
<organism evidence="1 2">
    <name type="scientific">Ficus carica</name>
    <name type="common">Common fig</name>
    <dbReference type="NCBI Taxonomy" id="3494"/>
    <lineage>
        <taxon>Eukaryota</taxon>
        <taxon>Viridiplantae</taxon>
        <taxon>Streptophyta</taxon>
        <taxon>Embryophyta</taxon>
        <taxon>Tracheophyta</taxon>
        <taxon>Spermatophyta</taxon>
        <taxon>Magnoliopsida</taxon>
        <taxon>eudicotyledons</taxon>
        <taxon>Gunneridae</taxon>
        <taxon>Pentapetalae</taxon>
        <taxon>rosids</taxon>
        <taxon>fabids</taxon>
        <taxon>Rosales</taxon>
        <taxon>Moraceae</taxon>
        <taxon>Ficeae</taxon>
        <taxon>Ficus</taxon>
    </lineage>
</organism>